<dbReference type="GO" id="GO:0008270">
    <property type="term" value="F:zinc ion binding"/>
    <property type="evidence" value="ECO:0007669"/>
    <property type="project" value="InterPro"/>
</dbReference>
<dbReference type="GO" id="GO:0004519">
    <property type="term" value="F:endonuclease activity"/>
    <property type="evidence" value="ECO:0007669"/>
    <property type="project" value="InterPro"/>
</dbReference>
<proteinExistence type="predicted"/>
<protein>
    <recommendedName>
        <fullName evidence="2">HNH domain-containing protein</fullName>
    </recommendedName>
</protein>
<feature type="compositionally biased region" description="Basic and acidic residues" evidence="1">
    <location>
        <begin position="44"/>
        <end position="59"/>
    </location>
</feature>
<dbReference type="InterPro" id="IPR002711">
    <property type="entry name" value="HNH"/>
</dbReference>
<dbReference type="AlphaFoldDB" id="A0A2W5QMY7"/>
<sequence>MCLESEAVTPAEVVDHIRPHKGDESLFFDPNNLQSLCATHHNRDKQMSERGRAPIRFDADGWPMAP</sequence>
<dbReference type="Proteomes" id="UP000248887">
    <property type="component" value="Unassembled WGS sequence"/>
</dbReference>
<gene>
    <name evidence="3" type="ORF">DI549_18395</name>
</gene>
<reference evidence="3 4" key="1">
    <citation type="submission" date="2017-08" db="EMBL/GenBank/DDBJ databases">
        <title>Infants hospitalized years apart are colonized by the same room-sourced microbial strains.</title>
        <authorList>
            <person name="Brooks B."/>
            <person name="Olm M.R."/>
            <person name="Firek B.A."/>
            <person name="Baker R."/>
            <person name="Thomas B.C."/>
            <person name="Morowitz M.J."/>
            <person name="Banfield J.F."/>
        </authorList>
    </citation>
    <scope>NUCLEOTIDE SEQUENCE [LARGE SCALE GENOMIC DNA]</scope>
    <source>
        <strain evidence="3">S2_005_001_R2_27</strain>
    </source>
</reference>
<comment type="caution">
    <text evidence="3">The sequence shown here is derived from an EMBL/GenBank/DDBJ whole genome shotgun (WGS) entry which is preliminary data.</text>
</comment>
<evidence type="ECO:0000313" key="4">
    <source>
        <dbReference type="Proteomes" id="UP000248887"/>
    </source>
</evidence>
<dbReference type="GO" id="GO:0003676">
    <property type="term" value="F:nucleic acid binding"/>
    <property type="evidence" value="ECO:0007669"/>
    <property type="project" value="InterPro"/>
</dbReference>
<evidence type="ECO:0000256" key="1">
    <source>
        <dbReference type="SAM" id="MobiDB-lite"/>
    </source>
</evidence>
<accession>A0A2W5QMY7</accession>
<name>A0A2W5QMY7_ANCNO</name>
<feature type="domain" description="HNH" evidence="2">
    <location>
        <begin position="1"/>
        <end position="43"/>
    </location>
</feature>
<feature type="region of interest" description="Disordered" evidence="1">
    <location>
        <begin position="41"/>
        <end position="66"/>
    </location>
</feature>
<dbReference type="Pfam" id="PF01844">
    <property type="entry name" value="HNH"/>
    <property type="match status" value="1"/>
</dbReference>
<organism evidence="3 4">
    <name type="scientific">Ancylobacter novellus</name>
    <name type="common">Thiobacillus novellus</name>
    <dbReference type="NCBI Taxonomy" id="921"/>
    <lineage>
        <taxon>Bacteria</taxon>
        <taxon>Pseudomonadati</taxon>
        <taxon>Pseudomonadota</taxon>
        <taxon>Alphaproteobacteria</taxon>
        <taxon>Hyphomicrobiales</taxon>
        <taxon>Xanthobacteraceae</taxon>
        <taxon>Ancylobacter</taxon>
    </lineage>
</organism>
<evidence type="ECO:0000259" key="2">
    <source>
        <dbReference type="Pfam" id="PF01844"/>
    </source>
</evidence>
<dbReference type="EMBL" id="QFQD01000074">
    <property type="protein sequence ID" value="PZQ80011.1"/>
    <property type="molecule type" value="Genomic_DNA"/>
</dbReference>
<dbReference type="CDD" id="cd00085">
    <property type="entry name" value="HNHc"/>
    <property type="match status" value="1"/>
</dbReference>
<dbReference type="InterPro" id="IPR003615">
    <property type="entry name" value="HNH_nuc"/>
</dbReference>
<evidence type="ECO:0000313" key="3">
    <source>
        <dbReference type="EMBL" id="PZQ80011.1"/>
    </source>
</evidence>